<gene>
    <name evidence="2" type="ORF">TorRG33x02_009900</name>
</gene>
<keyword evidence="1" id="KW-0732">Signal</keyword>
<evidence type="ECO:0000313" key="3">
    <source>
        <dbReference type="Proteomes" id="UP000237000"/>
    </source>
</evidence>
<dbReference type="AlphaFoldDB" id="A0A2P5FYU8"/>
<dbReference type="EMBL" id="JXTC01000003">
    <property type="protein sequence ID" value="POO02929.1"/>
    <property type="molecule type" value="Genomic_DNA"/>
</dbReference>
<dbReference type="InParanoid" id="A0A2P5FYU8"/>
<proteinExistence type="predicted"/>
<comment type="caution">
    <text evidence="2">The sequence shown here is derived from an EMBL/GenBank/DDBJ whole genome shotgun (WGS) entry which is preliminary data.</text>
</comment>
<accession>A0A2P5FYU8</accession>
<feature type="signal peptide" evidence="1">
    <location>
        <begin position="1"/>
        <end position="27"/>
    </location>
</feature>
<protein>
    <submittedName>
        <fullName evidence="2">Uncharacterized protein</fullName>
    </submittedName>
</protein>
<name>A0A2P5FYU8_TREOI</name>
<keyword evidence="3" id="KW-1185">Reference proteome</keyword>
<dbReference type="Proteomes" id="UP000237000">
    <property type="component" value="Unassembled WGS sequence"/>
</dbReference>
<organism evidence="2 3">
    <name type="scientific">Trema orientale</name>
    <name type="common">Charcoal tree</name>
    <name type="synonym">Celtis orientalis</name>
    <dbReference type="NCBI Taxonomy" id="63057"/>
    <lineage>
        <taxon>Eukaryota</taxon>
        <taxon>Viridiplantae</taxon>
        <taxon>Streptophyta</taxon>
        <taxon>Embryophyta</taxon>
        <taxon>Tracheophyta</taxon>
        <taxon>Spermatophyta</taxon>
        <taxon>Magnoliopsida</taxon>
        <taxon>eudicotyledons</taxon>
        <taxon>Gunneridae</taxon>
        <taxon>Pentapetalae</taxon>
        <taxon>rosids</taxon>
        <taxon>fabids</taxon>
        <taxon>Rosales</taxon>
        <taxon>Cannabaceae</taxon>
        <taxon>Trema</taxon>
    </lineage>
</organism>
<reference evidence="3" key="1">
    <citation type="submission" date="2016-06" db="EMBL/GenBank/DDBJ databases">
        <title>Parallel loss of symbiosis genes in relatives of nitrogen-fixing non-legume Parasponia.</title>
        <authorList>
            <person name="Van Velzen R."/>
            <person name="Holmer R."/>
            <person name="Bu F."/>
            <person name="Rutten L."/>
            <person name="Van Zeijl A."/>
            <person name="Liu W."/>
            <person name="Santuari L."/>
            <person name="Cao Q."/>
            <person name="Sharma T."/>
            <person name="Shen D."/>
            <person name="Roswanjaya Y."/>
            <person name="Wardhani T."/>
            <person name="Kalhor M.S."/>
            <person name="Jansen J."/>
            <person name="Van den Hoogen J."/>
            <person name="Gungor B."/>
            <person name="Hartog M."/>
            <person name="Hontelez J."/>
            <person name="Verver J."/>
            <person name="Yang W.-C."/>
            <person name="Schijlen E."/>
            <person name="Repin R."/>
            <person name="Schilthuizen M."/>
            <person name="Schranz E."/>
            <person name="Heidstra R."/>
            <person name="Miyata K."/>
            <person name="Fedorova E."/>
            <person name="Kohlen W."/>
            <person name="Bisseling T."/>
            <person name="Smit S."/>
            <person name="Geurts R."/>
        </authorList>
    </citation>
    <scope>NUCLEOTIDE SEQUENCE [LARGE SCALE GENOMIC DNA]</scope>
    <source>
        <strain evidence="3">cv. RG33-2</strain>
    </source>
</reference>
<dbReference type="OrthoDB" id="10286879at2759"/>
<feature type="chain" id="PRO_5015187327" evidence="1">
    <location>
        <begin position="28"/>
        <end position="162"/>
    </location>
</feature>
<evidence type="ECO:0000313" key="2">
    <source>
        <dbReference type="EMBL" id="POO02929.1"/>
    </source>
</evidence>
<sequence length="162" mass="18492">MMNPMTMWLMWMVLDWSVFVVELLVQGGSMAPQRPGLPMRSLGLMVIRIPLVGTGPSRLLYDKLSISKAGELPKFSGIRPERELLERSRMDNVGIVAIGFGISPVKELLWRFKLTSFSQEAILWGICPEIWLFERSRTEREGQSWNWSGILPSKLLLEAMKV</sequence>
<evidence type="ECO:0000256" key="1">
    <source>
        <dbReference type="SAM" id="SignalP"/>
    </source>
</evidence>